<dbReference type="KEGG" id="acz:Acaty_c0976"/>
<dbReference type="RefSeq" id="WP_004871409.1">
    <property type="nucleotide sequence ID" value="NZ_CP005986.1"/>
</dbReference>
<dbReference type="eggNOG" id="ENOG502ZFB4">
    <property type="taxonomic scope" value="Bacteria"/>
</dbReference>
<sequence>MKKFLRALLLLLGLFLIFAGLLFFLQGSGMFPYPRSSFMINKTDWEIRGAPILALGAAVLILRSLWRPRP</sequence>
<dbReference type="HOGENOM" id="CLU_187779_1_0_6"/>
<keyword evidence="1" id="KW-0472">Membrane</keyword>
<reference evidence="2 3" key="1">
    <citation type="journal article" date="2009" name="J. Bacteriol.">
        <title>Draft genome sequence of the extremely acidophilic bacterium Acidithiobacillus caldus ATCC 51756 reveals metabolic versatility in the genus Acidithiobacillus.</title>
        <authorList>
            <person name="Valdes J."/>
            <person name="Quatrini R."/>
            <person name="Hallberg K."/>
            <person name="Dopson M."/>
            <person name="Valenzuela P.D."/>
            <person name="Holmes D.S."/>
        </authorList>
    </citation>
    <scope>NUCLEOTIDE SEQUENCE [LARGE SCALE GENOMIC DNA]</scope>
    <source>
        <strain evidence="3">ATCC 51756 / DSM 8584 / KU</strain>
    </source>
</reference>
<name>A0A059ZTB9_ACICK</name>
<protein>
    <submittedName>
        <fullName evidence="2">Uncharacterized protein</fullName>
    </submittedName>
</protein>
<evidence type="ECO:0000313" key="2">
    <source>
        <dbReference type="EMBL" id="AIA54850.1"/>
    </source>
</evidence>
<proteinExistence type="predicted"/>
<accession>A0A059ZTB9</accession>
<evidence type="ECO:0000256" key="1">
    <source>
        <dbReference type="SAM" id="Phobius"/>
    </source>
</evidence>
<evidence type="ECO:0000313" key="3">
    <source>
        <dbReference type="Proteomes" id="UP000005522"/>
    </source>
</evidence>
<dbReference type="EMBL" id="CP005986">
    <property type="protein sequence ID" value="AIA54850.1"/>
    <property type="molecule type" value="Genomic_DNA"/>
</dbReference>
<dbReference type="Proteomes" id="UP000005522">
    <property type="component" value="Chromosome"/>
</dbReference>
<keyword evidence="1" id="KW-1133">Transmembrane helix</keyword>
<feature type="transmembrane region" description="Helical" evidence="1">
    <location>
        <begin position="47"/>
        <end position="66"/>
    </location>
</feature>
<gene>
    <name evidence="2" type="ORF">Acaty_c0976</name>
</gene>
<dbReference type="AlphaFoldDB" id="A0A059ZTB9"/>
<keyword evidence="1" id="KW-0812">Transmembrane</keyword>
<organism evidence="2 3">
    <name type="scientific">Acidithiobacillus caldus (strain ATCC 51756 / DSM 8584 / KU)</name>
    <dbReference type="NCBI Taxonomy" id="637389"/>
    <lineage>
        <taxon>Bacteria</taxon>
        <taxon>Pseudomonadati</taxon>
        <taxon>Pseudomonadota</taxon>
        <taxon>Acidithiobacillia</taxon>
        <taxon>Acidithiobacillales</taxon>
        <taxon>Acidithiobacillaceae</taxon>
        <taxon>Acidithiobacillus</taxon>
    </lineage>
</organism>
<dbReference type="GeneID" id="92931001"/>